<accession>A0A329S6P1</accession>
<dbReference type="EMBL" id="MJFZ01000316">
    <property type="protein sequence ID" value="RAW31586.1"/>
    <property type="molecule type" value="Genomic_DNA"/>
</dbReference>
<comment type="caution">
    <text evidence="1">The sequence shown here is derived from an EMBL/GenBank/DDBJ whole genome shotgun (WGS) entry which is preliminary data.</text>
</comment>
<protein>
    <submittedName>
        <fullName evidence="1">Uncharacterized protein</fullName>
    </submittedName>
</protein>
<proteinExistence type="predicted"/>
<gene>
    <name evidence="1" type="ORF">PC110_g12069</name>
</gene>
<evidence type="ECO:0000313" key="1">
    <source>
        <dbReference type="EMBL" id="RAW31586.1"/>
    </source>
</evidence>
<evidence type="ECO:0000313" key="2">
    <source>
        <dbReference type="Proteomes" id="UP000251314"/>
    </source>
</evidence>
<dbReference type="AlphaFoldDB" id="A0A329S6P1"/>
<dbReference type="OrthoDB" id="128460at2759"/>
<dbReference type="VEuPathDB" id="FungiDB:PC110_g12069"/>
<dbReference type="Proteomes" id="UP000251314">
    <property type="component" value="Unassembled WGS sequence"/>
</dbReference>
<sequence>MHAADSSNTLDTEVDTPSNLDMVPSAGNELVMCGSPLTASATTTTPVMSLDDQADEDLKKWYQHTVNWFRVAVQQVSDDKLTVEDFTRRSNVLFNRGSSSGLTGEESFECHPETRILYGRVRHEPPPYVHGQPSSRDAGAHEAQPE</sequence>
<reference evidence="1 2" key="1">
    <citation type="submission" date="2018-01" db="EMBL/GenBank/DDBJ databases">
        <title>Draft genome of the strawberry crown rot pathogen Phytophthora cactorum.</title>
        <authorList>
            <person name="Armitage A.D."/>
            <person name="Lysoe E."/>
            <person name="Nellist C.F."/>
            <person name="Harrison R.J."/>
            <person name="Brurberg M.B."/>
        </authorList>
    </citation>
    <scope>NUCLEOTIDE SEQUENCE [LARGE SCALE GENOMIC DNA]</scope>
    <source>
        <strain evidence="1 2">10300</strain>
    </source>
</reference>
<name>A0A329S6P1_9STRA</name>
<keyword evidence="2" id="KW-1185">Reference proteome</keyword>
<organism evidence="1 2">
    <name type="scientific">Phytophthora cactorum</name>
    <dbReference type="NCBI Taxonomy" id="29920"/>
    <lineage>
        <taxon>Eukaryota</taxon>
        <taxon>Sar</taxon>
        <taxon>Stramenopiles</taxon>
        <taxon>Oomycota</taxon>
        <taxon>Peronosporomycetes</taxon>
        <taxon>Peronosporales</taxon>
        <taxon>Peronosporaceae</taxon>
        <taxon>Phytophthora</taxon>
    </lineage>
</organism>